<dbReference type="PROSITE" id="PS01312">
    <property type="entry name" value="SECA"/>
    <property type="match status" value="1"/>
</dbReference>
<keyword evidence="4" id="KW-0997">Cell inner membrane</keyword>
<dbReference type="PROSITE" id="PS51194">
    <property type="entry name" value="HELICASE_CTER"/>
    <property type="match status" value="1"/>
</dbReference>
<feature type="binding site" evidence="11">
    <location>
        <begin position="128"/>
        <end position="132"/>
    </location>
    <ligand>
        <name>ATP</name>
        <dbReference type="ChEBI" id="CHEBI:30616"/>
    </ligand>
</feature>
<keyword evidence="3 11" id="KW-0963">Cytoplasm</keyword>
<evidence type="ECO:0000259" key="14">
    <source>
        <dbReference type="PROSITE" id="PS51196"/>
    </source>
</evidence>
<sequence length="659" mass="73599">MLRPGVVTGQYPQRPDLRFGWLDRQAARLTGALRQQLGGRSDTSPAFVSWVNALEEGLLDISDDQLKGRIAALRPRLYGLGFDLTTVAESFSLVRETSRRNLGLRHHDVQISGGFAMLQGKIAEMETGEGKTLTALLPACTAAFAGVPVHIITVNDFLVARDAQTLAPAYAAMGLSVGVICEGMDIESRRAAYRADITYCTNKQVAFDYLKDSLLLEQESRSLHLQLEGLYREYPRTERLLMRGLCFAIIDEADSVLIDEARTPLVISAPGKSDGEPVLYQQALDIADALQSETDFVLRKKEKQVELTALGARRLLELTRGLGGIWSGSKRSREMVTQALVARYLYFIDVHYLIRDDKVLIIDEYTGRVMEDRAWEQGLHQMIQTKEGCALTGRQETLARISYQRFFRRYLRLSGMTGTAAEVTAELWSTYHIGVKRIPSHRPLRRHALKDKVFIREYDKWQSVLEVVVDMYAQGRPVLLGTRTVAESEHLANLLSDQQLPHVVLNAREDVGEASIIADAGRAGNITVATNMAGRGTDIKLDAIATKHGGLHVIATCYHEARRIDRQLFGRSGRQGDPGTFQAIVSLEDEVFTHFLGGPLLASVRRLGSARGTVPRWLSELLRRLVQYRAEAHHRRIRGEMMTMDENLGDMLAFSGRGE</sequence>
<evidence type="ECO:0000256" key="10">
    <source>
        <dbReference type="ARBA" id="ARBA00023136"/>
    </source>
</evidence>
<dbReference type="InterPro" id="IPR044722">
    <property type="entry name" value="SecA_SF2_C"/>
</dbReference>
<dbReference type="InterPro" id="IPR014001">
    <property type="entry name" value="Helicase_ATP-bd"/>
</dbReference>
<dbReference type="CDD" id="cd17928">
    <property type="entry name" value="DEXDc_SecA"/>
    <property type="match status" value="1"/>
</dbReference>
<comment type="similarity">
    <text evidence="11">Belongs to the SecA family.</text>
</comment>
<keyword evidence="7 11" id="KW-0653">Protein transport</keyword>
<dbReference type="CDD" id="cd18803">
    <property type="entry name" value="SF2_C_secA"/>
    <property type="match status" value="1"/>
</dbReference>
<keyword evidence="16" id="KW-1185">Reference proteome</keyword>
<dbReference type="AlphaFoldDB" id="A0A2N5Y350"/>
<name>A0A2N5Y350_9GAMM</name>
<evidence type="ECO:0000256" key="6">
    <source>
        <dbReference type="ARBA" id="ARBA00022840"/>
    </source>
</evidence>
<evidence type="ECO:0000313" key="15">
    <source>
        <dbReference type="EMBL" id="PLW82820.1"/>
    </source>
</evidence>
<feature type="domain" description="SecA family profile" evidence="14">
    <location>
        <begin position="26"/>
        <end position="616"/>
    </location>
</feature>
<dbReference type="PANTHER" id="PTHR30612">
    <property type="entry name" value="SECA INNER MEMBRANE COMPONENT OF SEC PROTEIN SECRETION SYSTEM"/>
    <property type="match status" value="1"/>
</dbReference>
<evidence type="ECO:0000256" key="5">
    <source>
        <dbReference type="ARBA" id="ARBA00022741"/>
    </source>
</evidence>
<evidence type="ECO:0000256" key="3">
    <source>
        <dbReference type="ARBA" id="ARBA00022490"/>
    </source>
</evidence>
<feature type="domain" description="Helicase C-terminal" evidence="13">
    <location>
        <begin position="463"/>
        <end position="622"/>
    </location>
</feature>
<comment type="subcellular location">
    <subcellularLocation>
        <location evidence="11">Cell membrane</location>
        <topology evidence="11">Peripheral membrane protein</topology>
        <orientation evidence="11">Cytoplasmic side</orientation>
    </subcellularLocation>
    <subcellularLocation>
        <location evidence="11">Cytoplasm</location>
    </subcellularLocation>
    <text evidence="11">Distribution is 50-50.</text>
</comment>
<dbReference type="OrthoDB" id="9805579at2"/>
<evidence type="ECO:0000313" key="16">
    <source>
        <dbReference type="Proteomes" id="UP000234845"/>
    </source>
</evidence>
<dbReference type="SUPFAM" id="SSF81767">
    <property type="entry name" value="Pre-protein crosslinking domain of SecA"/>
    <property type="match status" value="1"/>
</dbReference>
<dbReference type="InterPro" id="IPR036670">
    <property type="entry name" value="SecA_X-link_sf"/>
</dbReference>
<dbReference type="InterPro" id="IPR011130">
    <property type="entry name" value="SecA_preprotein_X-link_dom"/>
</dbReference>
<keyword evidence="1 11" id="KW-0813">Transport</keyword>
<keyword evidence="6 11" id="KW-0067">ATP-binding</keyword>
<dbReference type="Gene3D" id="3.90.1440.10">
    <property type="entry name" value="SecA, preprotein cross-linking domain"/>
    <property type="match status" value="1"/>
</dbReference>
<comment type="caution">
    <text evidence="15">The sequence shown here is derived from an EMBL/GenBank/DDBJ whole genome shotgun (WGS) entry which is preliminary data.</text>
</comment>
<comment type="function">
    <text evidence="11">Part of the Sec protein translocase complex. Interacts with the SecYEG preprotein conducting channel. Has a central role in coupling the hydrolysis of ATP to the transfer of proteins into and across the cell membrane, serving both as a receptor for the preprotein-SecB complex and as an ATP-driven molecular motor driving the stepwise translocation of polypeptide chains across the membrane.</text>
</comment>
<evidence type="ECO:0000259" key="13">
    <source>
        <dbReference type="PROSITE" id="PS51194"/>
    </source>
</evidence>
<dbReference type="InterPro" id="IPR027417">
    <property type="entry name" value="P-loop_NTPase"/>
</dbReference>
<organism evidence="15 16">
    <name type="scientific">Kineobactrum sediminis</name>
    <dbReference type="NCBI Taxonomy" id="1905677"/>
    <lineage>
        <taxon>Bacteria</taxon>
        <taxon>Pseudomonadati</taxon>
        <taxon>Pseudomonadota</taxon>
        <taxon>Gammaproteobacteria</taxon>
        <taxon>Cellvibrionales</taxon>
        <taxon>Halieaceae</taxon>
        <taxon>Kineobactrum</taxon>
    </lineage>
</organism>
<dbReference type="HAMAP" id="MF_01382">
    <property type="entry name" value="SecA"/>
    <property type="match status" value="1"/>
</dbReference>
<evidence type="ECO:0000256" key="2">
    <source>
        <dbReference type="ARBA" id="ARBA00022475"/>
    </source>
</evidence>
<evidence type="ECO:0000256" key="8">
    <source>
        <dbReference type="ARBA" id="ARBA00022967"/>
    </source>
</evidence>
<dbReference type="GO" id="GO:0017038">
    <property type="term" value="P:protein import"/>
    <property type="evidence" value="ECO:0007669"/>
    <property type="project" value="InterPro"/>
</dbReference>
<dbReference type="InterPro" id="IPR000185">
    <property type="entry name" value="SecA"/>
</dbReference>
<evidence type="ECO:0000256" key="1">
    <source>
        <dbReference type="ARBA" id="ARBA00022448"/>
    </source>
</evidence>
<keyword evidence="8 11" id="KW-1278">Translocase</keyword>
<dbReference type="Pfam" id="PF07517">
    <property type="entry name" value="SecA_DEAD"/>
    <property type="match status" value="1"/>
</dbReference>
<protein>
    <recommendedName>
        <fullName evidence="11">Protein translocase subunit SecA</fullName>
        <ecNumber evidence="11">7.4.2.8</ecNumber>
    </recommendedName>
</protein>
<dbReference type="EMBL" id="PKLZ01000007">
    <property type="protein sequence ID" value="PLW82820.1"/>
    <property type="molecule type" value="Genomic_DNA"/>
</dbReference>
<dbReference type="GO" id="GO:0008564">
    <property type="term" value="F:protein-exporting ATPase activity"/>
    <property type="evidence" value="ECO:0007669"/>
    <property type="project" value="UniProtKB-EC"/>
</dbReference>
<dbReference type="InterPro" id="IPR001650">
    <property type="entry name" value="Helicase_C-like"/>
</dbReference>
<accession>A0A2N5Y350</accession>
<dbReference type="GO" id="GO:0005829">
    <property type="term" value="C:cytosol"/>
    <property type="evidence" value="ECO:0007669"/>
    <property type="project" value="TreeGrafter"/>
</dbReference>
<dbReference type="GO" id="GO:0043952">
    <property type="term" value="P:protein transport by the Sec complex"/>
    <property type="evidence" value="ECO:0007669"/>
    <property type="project" value="TreeGrafter"/>
</dbReference>
<evidence type="ECO:0000256" key="7">
    <source>
        <dbReference type="ARBA" id="ARBA00022927"/>
    </source>
</evidence>
<dbReference type="SMART" id="SM00957">
    <property type="entry name" value="SecA_DEAD"/>
    <property type="match status" value="1"/>
</dbReference>
<keyword evidence="2 11" id="KW-1003">Cell membrane</keyword>
<comment type="catalytic activity">
    <reaction evidence="11">
        <text>ATP + H2O + cellular proteinSide 1 = ADP + phosphate + cellular proteinSide 2.</text>
        <dbReference type="EC" id="7.4.2.8"/>
    </reaction>
</comment>
<dbReference type="EC" id="7.4.2.8" evidence="11"/>
<keyword evidence="5 11" id="KW-0547">Nucleotide-binding</keyword>
<dbReference type="GO" id="GO:0005886">
    <property type="term" value="C:plasma membrane"/>
    <property type="evidence" value="ECO:0007669"/>
    <property type="project" value="UniProtKB-SubCell"/>
</dbReference>
<dbReference type="GO" id="GO:0031522">
    <property type="term" value="C:cell envelope Sec protein transport complex"/>
    <property type="evidence" value="ECO:0007669"/>
    <property type="project" value="TreeGrafter"/>
</dbReference>
<keyword evidence="10 11" id="KW-0472">Membrane</keyword>
<evidence type="ECO:0000256" key="11">
    <source>
        <dbReference type="HAMAP-Rule" id="MF_01382"/>
    </source>
</evidence>
<gene>
    <name evidence="11" type="primary">secA</name>
    <name evidence="15" type="ORF">CWI75_09665</name>
</gene>
<feature type="domain" description="Helicase ATP-binding" evidence="12">
    <location>
        <begin position="112"/>
        <end position="289"/>
    </location>
</feature>
<dbReference type="GO" id="GO:0065002">
    <property type="term" value="P:intracellular protein transmembrane transport"/>
    <property type="evidence" value="ECO:0007669"/>
    <property type="project" value="UniProtKB-UniRule"/>
</dbReference>
<dbReference type="GO" id="GO:0005524">
    <property type="term" value="F:ATP binding"/>
    <property type="evidence" value="ECO:0007669"/>
    <property type="project" value="UniProtKB-UniRule"/>
</dbReference>
<dbReference type="PROSITE" id="PS51196">
    <property type="entry name" value="SECA_MOTOR_DEAD"/>
    <property type="match status" value="1"/>
</dbReference>
<proteinExistence type="inferred from homology"/>
<dbReference type="InterPro" id="IPR011115">
    <property type="entry name" value="SecA_DEAD"/>
</dbReference>
<evidence type="ECO:0000259" key="12">
    <source>
        <dbReference type="PROSITE" id="PS51192"/>
    </source>
</evidence>
<dbReference type="PRINTS" id="PR00906">
    <property type="entry name" value="SECA"/>
</dbReference>
<dbReference type="FunFam" id="3.40.50.300:FF:000429">
    <property type="entry name" value="Preprotein translocase subunit SecA"/>
    <property type="match status" value="1"/>
</dbReference>
<dbReference type="Pfam" id="PF21090">
    <property type="entry name" value="P-loop_SecA"/>
    <property type="match status" value="2"/>
</dbReference>
<dbReference type="SMART" id="SM00958">
    <property type="entry name" value="SecA_PP_bind"/>
    <property type="match status" value="1"/>
</dbReference>
<comment type="subunit">
    <text evidence="11">Monomer and homodimer. Part of the essential Sec protein translocation apparatus which comprises SecA, SecYEG and auxiliary proteins SecDF-YajC and YidC.</text>
</comment>
<feature type="binding site" evidence="11">
    <location>
        <position position="110"/>
    </location>
    <ligand>
        <name>ATP</name>
        <dbReference type="ChEBI" id="CHEBI:30616"/>
    </ligand>
</feature>
<evidence type="ECO:0000256" key="9">
    <source>
        <dbReference type="ARBA" id="ARBA00023010"/>
    </source>
</evidence>
<dbReference type="GO" id="GO:0006605">
    <property type="term" value="P:protein targeting"/>
    <property type="evidence" value="ECO:0007669"/>
    <property type="project" value="UniProtKB-UniRule"/>
</dbReference>
<keyword evidence="9 11" id="KW-0811">Translocation</keyword>
<dbReference type="Pfam" id="PF01043">
    <property type="entry name" value="SecA_PP_bind"/>
    <property type="match status" value="1"/>
</dbReference>
<dbReference type="InterPro" id="IPR014018">
    <property type="entry name" value="SecA_motor_DEAD"/>
</dbReference>
<dbReference type="PANTHER" id="PTHR30612:SF0">
    <property type="entry name" value="CHLOROPLAST PROTEIN-TRANSPORTING ATPASE"/>
    <property type="match status" value="1"/>
</dbReference>
<dbReference type="Gene3D" id="3.40.50.300">
    <property type="entry name" value="P-loop containing nucleotide triphosphate hydrolases"/>
    <property type="match status" value="2"/>
</dbReference>
<evidence type="ECO:0000256" key="4">
    <source>
        <dbReference type="ARBA" id="ARBA00022519"/>
    </source>
</evidence>
<reference evidence="16" key="1">
    <citation type="submission" date="2017-11" db="EMBL/GenBank/DDBJ databases">
        <title>The draft genome sequence of Chromatocurvus sp. F02.</title>
        <authorList>
            <person name="Du Z.-J."/>
            <person name="Chang Y.-Q."/>
        </authorList>
    </citation>
    <scope>NUCLEOTIDE SEQUENCE [LARGE SCALE GENOMIC DNA]</scope>
    <source>
        <strain evidence="16">F02</strain>
    </source>
</reference>
<dbReference type="InterPro" id="IPR020937">
    <property type="entry name" value="SecA_CS"/>
</dbReference>
<feature type="binding site" evidence="11">
    <location>
        <position position="538"/>
    </location>
    <ligand>
        <name>ATP</name>
        <dbReference type="ChEBI" id="CHEBI:30616"/>
    </ligand>
</feature>
<dbReference type="SUPFAM" id="SSF52540">
    <property type="entry name" value="P-loop containing nucleoside triphosphate hydrolases"/>
    <property type="match status" value="2"/>
</dbReference>
<dbReference type="PROSITE" id="PS51192">
    <property type="entry name" value="HELICASE_ATP_BIND_1"/>
    <property type="match status" value="1"/>
</dbReference>
<dbReference type="Proteomes" id="UP000234845">
    <property type="component" value="Unassembled WGS sequence"/>
</dbReference>